<evidence type="ECO:0000313" key="2">
    <source>
        <dbReference type="EMBL" id="TNH37601.1"/>
    </source>
</evidence>
<evidence type="ECO:0008006" key="4">
    <source>
        <dbReference type="Google" id="ProtNLM"/>
    </source>
</evidence>
<name>A0A5C4R184_9RHOB</name>
<protein>
    <recommendedName>
        <fullName evidence="4">Outer membrane protein beta-barrel domain-containing protein</fullName>
    </recommendedName>
</protein>
<dbReference type="RefSeq" id="WP_139599755.1">
    <property type="nucleotide sequence ID" value="NZ_VDDC01000066.1"/>
</dbReference>
<keyword evidence="1" id="KW-0732">Signal</keyword>
<comment type="caution">
    <text evidence="2">The sequence shown here is derived from an EMBL/GenBank/DDBJ whole genome shotgun (WGS) entry which is preliminary data.</text>
</comment>
<dbReference type="AlphaFoldDB" id="A0A5C4R184"/>
<feature type="chain" id="PRO_5022750478" description="Outer membrane protein beta-barrel domain-containing protein" evidence="1">
    <location>
        <begin position="24"/>
        <end position="186"/>
    </location>
</feature>
<accession>A0A5C4R184</accession>
<evidence type="ECO:0000313" key="3">
    <source>
        <dbReference type="Proteomes" id="UP000304880"/>
    </source>
</evidence>
<organism evidence="2 3">
    <name type="scientific">Paracoccus haeundaensis</name>
    <dbReference type="NCBI Taxonomy" id="225362"/>
    <lineage>
        <taxon>Bacteria</taxon>
        <taxon>Pseudomonadati</taxon>
        <taxon>Pseudomonadota</taxon>
        <taxon>Alphaproteobacteria</taxon>
        <taxon>Rhodobacterales</taxon>
        <taxon>Paracoccaceae</taxon>
        <taxon>Paracoccus</taxon>
    </lineage>
</organism>
<sequence length="186" mass="19948">MIKLKSFIATMFVAGLFSGHAMAQDGAGYALNDTTARSTFYFGAGTSNDDGLDAADETPLVIGFTHQPMNSKMVWGLDIAREGTMLDSTYGQDRAVSSAISFNLLVGRNFVETAKYKVDGALILGVREEAQDCPASFLGYQCYADTDPETEYTGNFGALATISVEKMVIGVRATSESAQVLVGFRF</sequence>
<dbReference type="Proteomes" id="UP000304880">
    <property type="component" value="Unassembled WGS sequence"/>
</dbReference>
<feature type="signal peptide" evidence="1">
    <location>
        <begin position="1"/>
        <end position="23"/>
    </location>
</feature>
<reference evidence="2 3" key="1">
    <citation type="submission" date="2019-06" db="EMBL/GenBank/DDBJ databases">
        <authorList>
            <person name="Li J."/>
        </authorList>
    </citation>
    <scope>NUCLEOTIDE SEQUENCE [LARGE SCALE GENOMIC DNA]</scope>
    <source>
        <strain evidence="2 3">CGMCC 1.8012</strain>
    </source>
</reference>
<dbReference type="EMBL" id="VDDC01000066">
    <property type="protein sequence ID" value="TNH37601.1"/>
    <property type="molecule type" value="Genomic_DNA"/>
</dbReference>
<evidence type="ECO:0000256" key="1">
    <source>
        <dbReference type="SAM" id="SignalP"/>
    </source>
</evidence>
<gene>
    <name evidence="2" type="ORF">FHD67_19415</name>
</gene>
<keyword evidence="3" id="KW-1185">Reference proteome</keyword>
<proteinExistence type="predicted"/>